<accession>C9SEV2</accession>
<evidence type="ECO:0000256" key="1">
    <source>
        <dbReference type="PROSITE-ProRule" id="PRU00475"/>
    </source>
</evidence>
<feature type="domain" description="WAC" evidence="3">
    <location>
        <begin position="22"/>
        <end position="129"/>
    </location>
</feature>
<dbReference type="GO" id="GO:0005634">
    <property type="term" value="C:nucleus"/>
    <property type="evidence" value="ECO:0007669"/>
    <property type="project" value="UniProtKB-SubCell"/>
</dbReference>
<gene>
    <name evidence="4" type="ORF">VDBG_02804</name>
</gene>
<keyword evidence="5" id="KW-1185">Reference proteome</keyword>
<dbReference type="GO" id="GO:0000781">
    <property type="term" value="C:chromosome, telomeric region"/>
    <property type="evidence" value="ECO:0007669"/>
    <property type="project" value="GOC"/>
</dbReference>
<comment type="subcellular location">
    <subcellularLocation>
        <location evidence="1">Nucleus</location>
    </subcellularLocation>
</comment>
<evidence type="ECO:0000256" key="2">
    <source>
        <dbReference type="SAM" id="MobiDB-lite"/>
    </source>
</evidence>
<name>C9SEV2_VERA1</name>
<dbReference type="HOGENOM" id="CLU_794998_0_0_1"/>
<protein>
    <submittedName>
        <fullName evidence="4">DDT domain-containing protein</fullName>
    </submittedName>
</protein>
<dbReference type="GO" id="GO:0031509">
    <property type="term" value="P:subtelomeric heterochromatin formation"/>
    <property type="evidence" value="ECO:0007669"/>
    <property type="project" value="TreeGrafter"/>
</dbReference>
<dbReference type="eggNOG" id="KOG1245">
    <property type="taxonomic scope" value="Eukaryota"/>
</dbReference>
<dbReference type="PROSITE" id="PS51136">
    <property type="entry name" value="WAC"/>
    <property type="match status" value="1"/>
</dbReference>
<dbReference type="OMA" id="RIWACEC"/>
<reference evidence="5" key="1">
    <citation type="journal article" date="2011" name="PLoS Pathog.">
        <title>Comparative genomics yields insights into niche adaptation of plant vascular wilt pathogens.</title>
        <authorList>
            <person name="Klosterman S.J."/>
            <person name="Subbarao K.V."/>
            <person name="Kang S."/>
            <person name="Veronese P."/>
            <person name="Gold S.E."/>
            <person name="Thomma B.P.H.J."/>
            <person name="Chen Z."/>
            <person name="Henrissat B."/>
            <person name="Lee Y.-H."/>
            <person name="Park J."/>
            <person name="Garcia-Pedrajas M.D."/>
            <person name="Barbara D.J."/>
            <person name="Anchieta A."/>
            <person name="de Jonge R."/>
            <person name="Santhanam P."/>
            <person name="Maruthachalam K."/>
            <person name="Atallah Z."/>
            <person name="Amyotte S.G."/>
            <person name="Paz Z."/>
            <person name="Inderbitzin P."/>
            <person name="Hayes R.J."/>
            <person name="Heiman D.I."/>
            <person name="Young S."/>
            <person name="Zeng Q."/>
            <person name="Engels R."/>
            <person name="Galagan J."/>
            <person name="Cuomo C.A."/>
            <person name="Dobinson K.F."/>
            <person name="Ma L.-J."/>
        </authorList>
    </citation>
    <scope>NUCLEOTIDE SEQUENCE [LARGE SCALE GENOMIC DNA]</scope>
    <source>
        <strain evidence="5">VaMs.102 / ATCC MYA-4576 / FGSC 10136</strain>
    </source>
</reference>
<dbReference type="GeneID" id="9532807"/>
<feature type="region of interest" description="Disordered" evidence="2">
    <location>
        <begin position="271"/>
        <end position="301"/>
    </location>
</feature>
<dbReference type="AlphaFoldDB" id="C9SEV2"/>
<dbReference type="PANTHER" id="PTHR32075:SF6">
    <property type="entry name" value="ISWI CHROMATIN-REMODELING COMPLEX SUBUNIT YPL216W-RELATED"/>
    <property type="match status" value="1"/>
</dbReference>
<dbReference type="PANTHER" id="PTHR32075">
    <property type="entry name" value="ISWI CHROMATIN-REMODELING COMPLEX SUBUNIT YPL216W-RELATED"/>
    <property type="match status" value="1"/>
</dbReference>
<dbReference type="STRING" id="526221.C9SEV2"/>
<dbReference type="EMBL" id="DS985216">
    <property type="protein sequence ID" value="EEY16695.1"/>
    <property type="molecule type" value="Genomic_DNA"/>
</dbReference>
<keyword evidence="1" id="KW-0539">Nucleus</keyword>
<dbReference type="KEGG" id="val:VDBG_02804"/>
<organism evidence="5">
    <name type="scientific">Verticillium alfalfae (strain VaMs.102 / ATCC MYA-4576 / FGSC 10136)</name>
    <name type="common">Verticillium wilt of alfalfa</name>
    <name type="synonym">Verticillium albo-atrum</name>
    <dbReference type="NCBI Taxonomy" id="526221"/>
    <lineage>
        <taxon>Eukaryota</taxon>
        <taxon>Fungi</taxon>
        <taxon>Dikarya</taxon>
        <taxon>Ascomycota</taxon>
        <taxon>Pezizomycotina</taxon>
        <taxon>Sordariomycetes</taxon>
        <taxon>Hypocreomycetidae</taxon>
        <taxon>Glomerellales</taxon>
        <taxon>Plectosphaerellaceae</taxon>
        <taxon>Verticillium</taxon>
    </lineage>
</organism>
<dbReference type="Proteomes" id="UP000008698">
    <property type="component" value="Unassembled WGS sequence"/>
</dbReference>
<evidence type="ECO:0000259" key="3">
    <source>
        <dbReference type="PROSITE" id="PS51136"/>
    </source>
</evidence>
<dbReference type="OrthoDB" id="332390at2759"/>
<sequence>MVLFKRKLVRFLPPADIKDDNAEVWHIPQTGEVFGQYEDYLARMDFYKQRRFNCQISGHSGLTFFEALKSETAGAEEVEQAFPEALKGPVLRRVQFQTVSRIDTLVDMVFEDFRSDYYPGEAVTVKLTNGERLQGSVREKTRFGHKVLPDGTIKPPSTKYFVSIDDREDAEAVVDDSHIFRDRKIFTKAVLRSFIKRTVTREAWNGAPWLVNHDYAQEYHIDTRIPAHLLYDNKLLERKMHQAQKRRLFCPTTQNGRQRQLDLHPRTCPSARAQAHAQNAKGQAATPTPKPLWTLPQRPETTCSRGGRLSCALIWQPLSAPELSPKRRLAASYGSPPTATTSTATKVSH</sequence>
<evidence type="ECO:0000313" key="4">
    <source>
        <dbReference type="EMBL" id="EEY16695.1"/>
    </source>
</evidence>
<evidence type="ECO:0000313" key="5">
    <source>
        <dbReference type="Proteomes" id="UP000008698"/>
    </source>
</evidence>
<dbReference type="Pfam" id="PF10537">
    <property type="entry name" value="WAC_Acf1_DNA_bd"/>
    <property type="match status" value="1"/>
</dbReference>
<proteinExistence type="predicted"/>
<feature type="region of interest" description="Disordered" evidence="2">
    <location>
        <begin position="327"/>
        <end position="349"/>
    </location>
</feature>
<dbReference type="RefSeq" id="XP_003006665.1">
    <property type="nucleotide sequence ID" value="XM_003006619.1"/>
</dbReference>
<feature type="compositionally biased region" description="Low complexity" evidence="2">
    <location>
        <begin position="335"/>
        <end position="349"/>
    </location>
</feature>
<dbReference type="InterPro" id="IPR013136">
    <property type="entry name" value="WSTF_Acf1_Cbp146"/>
</dbReference>